<dbReference type="GO" id="GO:0005506">
    <property type="term" value="F:iron ion binding"/>
    <property type="evidence" value="ECO:0007669"/>
    <property type="project" value="InterPro"/>
</dbReference>
<dbReference type="InterPro" id="IPR002403">
    <property type="entry name" value="Cyt_P450_E_grp-IV"/>
</dbReference>
<keyword evidence="6 8" id="KW-0408">Iron</keyword>
<keyword evidence="4 8" id="KW-0479">Metal-binding</keyword>
<feature type="binding site" description="axial binding residue" evidence="8">
    <location>
        <position position="362"/>
    </location>
    <ligand>
        <name>heme</name>
        <dbReference type="ChEBI" id="CHEBI:30413"/>
    </ligand>
    <ligandPart>
        <name>Fe</name>
        <dbReference type="ChEBI" id="CHEBI:18248"/>
    </ligandPart>
</feature>
<accession>A0A9Q0ASP0</accession>
<dbReference type="PROSITE" id="PS00086">
    <property type="entry name" value="CYTOCHROME_P450"/>
    <property type="match status" value="1"/>
</dbReference>
<dbReference type="AlphaFoldDB" id="A0A9Q0ASP0"/>
<evidence type="ECO:0000256" key="3">
    <source>
        <dbReference type="ARBA" id="ARBA00022617"/>
    </source>
</evidence>
<sequence>MLPPDVIGEIRNIPQMSFSKAFEMDFHGGIPGFESIESESRSDLLLQSVIRKQLTLSLSKITAPLSQEAAFALSIHLGENPEWHEITIKDPLLSIVARLSSRIFLGEELCRDEDWLRVTKSYALSVFNAAPELRLWPRSLRKVVHWFLPHCTRVRALAKESRKIIGPVVQKRREIKRAALASGKPIPEFNDALQWAEEEAGQDFIPEVFQLSLSLVAIHTTTDLLDQCVLDIAQNPEIVAPLREEIRDVLRSQGWKKTSLYSMKLLDSCIKESSRMKPLSIVGMRRNVVDDVRLSNGLVLKKGTCTQMDLYRMRDPDFYENPNQWDGYRFFKKRLEPGKENLSQLVATSDDHLGFGHGIHACPGRFFAANEIKVTLCHMIMKYDWKLVPGTDFEPAMTGTRSNSNPAAQLLMRRRTNVEFDIDSI</sequence>
<dbReference type="InterPro" id="IPR017972">
    <property type="entry name" value="Cyt_P450_CS"/>
</dbReference>
<dbReference type="InterPro" id="IPR001128">
    <property type="entry name" value="Cyt_P450"/>
</dbReference>
<dbReference type="CDD" id="cd11041">
    <property type="entry name" value="CYP503A1-like"/>
    <property type="match status" value="1"/>
</dbReference>
<evidence type="ECO:0000256" key="1">
    <source>
        <dbReference type="ARBA" id="ARBA00001971"/>
    </source>
</evidence>
<evidence type="ECO:0000256" key="8">
    <source>
        <dbReference type="PIRSR" id="PIRSR602403-1"/>
    </source>
</evidence>
<keyword evidence="3 8" id="KW-0349">Heme</keyword>
<organism evidence="10 11">
    <name type="scientific">Neoarthrinium moseri</name>
    <dbReference type="NCBI Taxonomy" id="1658444"/>
    <lineage>
        <taxon>Eukaryota</taxon>
        <taxon>Fungi</taxon>
        <taxon>Dikarya</taxon>
        <taxon>Ascomycota</taxon>
        <taxon>Pezizomycotina</taxon>
        <taxon>Sordariomycetes</taxon>
        <taxon>Xylariomycetidae</taxon>
        <taxon>Amphisphaeriales</taxon>
        <taxon>Apiosporaceae</taxon>
        <taxon>Neoarthrinium</taxon>
    </lineage>
</organism>
<comment type="caution">
    <text evidence="10">The sequence shown here is derived from an EMBL/GenBank/DDBJ whole genome shotgun (WGS) entry which is preliminary data.</text>
</comment>
<dbReference type="Proteomes" id="UP000829685">
    <property type="component" value="Unassembled WGS sequence"/>
</dbReference>
<evidence type="ECO:0000256" key="5">
    <source>
        <dbReference type="ARBA" id="ARBA00023002"/>
    </source>
</evidence>
<dbReference type="Pfam" id="PF00067">
    <property type="entry name" value="p450"/>
    <property type="match status" value="1"/>
</dbReference>
<name>A0A9Q0ASP0_9PEZI</name>
<keyword evidence="5 9" id="KW-0560">Oxidoreductase</keyword>
<dbReference type="PANTHER" id="PTHR46206">
    <property type="entry name" value="CYTOCHROME P450"/>
    <property type="match status" value="1"/>
</dbReference>
<dbReference type="PRINTS" id="PR00385">
    <property type="entry name" value="P450"/>
</dbReference>
<comment type="similarity">
    <text evidence="2 9">Belongs to the cytochrome P450 family.</text>
</comment>
<evidence type="ECO:0000256" key="2">
    <source>
        <dbReference type="ARBA" id="ARBA00010617"/>
    </source>
</evidence>
<keyword evidence="11" id="KW-1185">Reference proteome</keyword>
<proteinExistence type="inferred from homology"/>
<dbReference type="PRINTS" id="PR00465">
    <property type="entry name" value="EP450IV"/>
</dbReference>
<protein>
    <submittedName>
        <fullName evidence="10">Uncharacterized protein</fullName>
    </submittedName>
</protein>
<dbReference type="Gene3D" id="1.10.630.10">
    <property type="entry name" value="Cytochrome P450"/>
    <property type="match status" value="1"/>
</dbReference>
<dbReference type="GO" id="GO:0004497">
    <property type="term" value="F:monooxygenase activity"/>
    <property type="evidence" value="ECO:0007669"/>
    <property type="project" value="UniProtKB-KW"/>
</dbReference>
<evidence type="ECO:0000313" key="11">
    <source>
        <dbReference type="Proteomes" id="UP000829685"/>
    </source>
</evidence>
<keyword evidence="7 9" id="KW-0503">Monooxygenase</keyword>
<reference evidence="10" key="1">
    <citation type="submission" date="2021-03" db="EMBL/GenBank/DDBJ databases">
        <title>Revisited historic fungal species revealed as producer of novel bioactive compounds through whole genome sequencing and comparative genomics.</title>
        <authorList>
            <person name="Vignolle G.A."/>
            <person name="Hochenegger N."/>
            <person name="Mach R.L."/>
            <person name="Mach-Aigner A.R."/>
            <person name="Javad Rahimi M."/>
            <person name="Salim K.A."/>
            <person name="Chan C.M."/>
            <person name="Lim L.B.L."/>
            <person name="Cai F."/>
            <person name="Druzhinina I.S."/>
            <person name="U'Ren J.M."/>
            <person name="Derntl C."/>
        </authorList>
    </citation>
    <scope>NUCLEOTIDE SEQUENCE</scope>
    <source>
        <strain evidence="10">TUCIM 5799</strain>
    </source>
</reference>
<dbReference type="EMBL" id="JAFIMR010000005">
    <property type="protein sequence ID" value="KAI1879088.1"/>
    <property type="molecule type" value="Genomic_DNA"/>
</dbReference>
<dbReference type="InterPro" id="IPR036396">
    <property type="entry name" value="Cyt_P450_sf"/>
</dbReference>
<evidence type="ECO:0000256" key="4">
    <source>
        <dbReference type="ARBA" id="ARBA00022723"/>
    </source>
</evidence>
<dbReference type="SUPFAM" id="SSF48264">
    <property type="entry name" value="Cytochrome P450"/>
    <property type="match status" value="1"/>
</dbReference>
<evidence type="ECO:0000256" key="7">
    <source>
        <dbReference type="ARBA" id="ARBA00023033"/>
    </source>
</evidence>
<evidence type="ECO:0000256" key="6">
    <source>
        <dbReference type="ARBA" id="ARBA00023004"/>
    </source>
</evidence>
<dbReference type="GO" id="GO:0020037">
    <property type="term" value="F:heme binding"/>
    <property type="evidence" value="ECO:0007669"/>
    <property type="project" value="InterPro"/>
</dbReference>
<gene>
    <name evidence="10" type="ORF">JX265_003265</name>
</gene>
<evidence type="ECO:0000256" key="9">
    <source>
        <dbReference type="RuleBase" id="RU000461"/>
    </source>
</evidence>
<dbReference type="PANTHER" id="PTHR46206:SF2">
    <property type="entry name" value="CYTOCHROME P450 MONOOXYGENASE AUSG-RELATED"/>
    <property type="match status" value="1"/>
</dbReference>
<dbReference type="OrthoDB" id="1844152at2759"/>
<evidence type="ECO:0000313" key="10">
    <source>
        <dbReference type="EMBL" id="KAI1879088.1"/>
    </source>
</evidence>
<dbReference type="GO" id="GO:0016705">
    <property type="term" value="F:oxidoreductase activity, acting on paired donors, with incorporation or reduction of molecular oxygen"/>
    <property type="evidence" value="ECO:0007669"/>
    <property type="project" value="InterPro"/>
</dbReference>
<comment type="cofactor">
    <cofactor evidence="1 8">
        <name>heme</name>
        <dbReference type="ChEBI" id="CHEBI:30413"/>
    </cofactor>
</comment>